<gene>
    <name evidence="2" type="ORF">OF801_10320</name>
</gene>
<keyword evidence="1" id="KW-0812">Transmembrane</keyword>
<dbReference type="Gene3D" id="1.20.1280.290">
    <property type="match status" value="1"/>
</dbReference>
<reference evidence="2" key="1">
    <citation type="submission" date="2022-10" db="EMBL/GenBank/DDBJ databases">
        <title>Genome assembly of Lactococcus garvieae isolates from cricket gut.</title>
        <authorList>
            <person name="Luecke A.R."/>
            <person name="Brown A.M.V."/>
            <person name="Wakeman C.A."/>
        </authorList>
    </citation>
    <scope>NUCLEOTIDE SEQUENCE</scope>
    <source>
        <strain evidence="2">Alexii-11_2</strain>
    </source>
</reference>
<evidence type="ECO:0000256" key="1">
    <source>
        <dbReference type="SAM" id="Phobius"/>
    </source>
</evidence>
<dbReference type="EMBL" id="CP109635">
    <property type="protein sequence ID" value="UYT10319.1"/>
    <property type="molecule type" value="Genomic_DNA"/>
</dbReference>
<keyword evidence="1" id="KW-0472">Membrane</keyword>
<evidence type="ECO:0000313" key="2">
    <source>
        <dbReference type="EMBL" id="UYT10319.1"/>
    </source>
</evidence>
<evidence type="ECO:0000313" key="3">
    <source>
        <dbReference type="Proteomes" id="UP001164042"/>
    </source>
</evidence>
<dbReference type="RefSeq" id="WP_264308173.1">
    <property type="nucleotide sequence ID" value="NZ_CP109635.1"/>
</dbReference>
<organism evidence="2 3">
    <name type="scientific">Lactococcus garvieae</name>
    <dbReference type="NCBI Taxonomy" id="1363"/>
    <lineage>
        <taxon>Bacteria</taxon>
        <taxon>Bacillati</taxon>
        <taxon>Bacillota</taxon>
        <taxon>Bacilli</taxon>
        <taxon>Lactobacillales</taxon>
        <taxon>Streptococcaceae</taxon>
        <taxon>Lactococcus</taxon>
    </lineage>
</organism>
<proteinExistence type="predicted"/>
<keyword evidence="1" id="KW-1133">Transmembrane helix</keyword>
<name>A0AA46YT58_9LACT</name>
<sequence>MTDFIGLLANLTSLILWIPQAMTTYANRRDREALKGISYGTQTLAALNTVLWCIYGFLICSIWLSMGTVVILPLTLWTIWLKYSVENDPFYEWSSRKLSSKNELIETDIKGYFSLYMGNRVLCDHQGQATTVKLDNGTQIAAYCQKYHIDTIKFNSKHYCD</sequence>
<accession>A0AA46YT58</accession>
<dbReference type="Proteomes" id="UP001164042">
    <property type="component" value="Chromosome"/>
</dbReference>
<dbReference type="AlphaFoldDB" id="A0AA46YT58"/>
<feature type="transmembrane region" description="Helical" evidence="1">
    <location>
        <begin position="50"/>
        <end position="74"/>
    </location>
</feature>
<protein>
    <submittedName>
        <fullName evidence="2">Uncharacterized protein</fullName>
    </submittedName>
</protein>